<gene>
    <name evidence="2" type="ORF">Tci_420132</name>
</gene>
<keyword evidence="1" id="KW-0812">Transmembrane</keyword>
<organism evidence="2">
    <name type="scientific">Tanacetum cinerariifolium</name>
    <name type="common">Dalmatian daisy</name>
    <name type="synonym">Chrysanthemum cinerariifolium</name>
    <dbReference type="NCBI Taxonomy" id="118510"/>
    <lineage>
        <taxon>Eukaryota</taxon>
        <taxon>Viridiplantae</taxon>
        <taxon>Streptophyta</taxon>
        <taxon>Embryophyta</taxon>
        <taxon>Tracheophyta</taxon>
        <taxon>Spermatophyta</taxon>
        <taxon>Magnoliopsida</taxon>
        <taxon>eudicotyledons</taxon>
        <taxon>Gunneridae</taxon>
        <taxon>Pentapetalae</taxon>
        <taxon>asterids</taxon>
        <taxon>campanulids</taxon>
        <taxon>Asterales</taxon>
        <taxon>Asteraceae</taxon>
        <taxon>Asteroideae</taxon>
        <taxon>Anthemideae</taxon>
        <taxon>Anthemidinae</taxon>
        <taxon>Tanacetum</taxon>
    </lineage>
</organism>
<protein>
    <submittedName>
        <fullName evidence="2">Uncharacterized protein</fullName>
    </submittedName>
</protein>
<reference evidence="2" key="1">
    <citation type="journal article" date="2019" name="Sci. Rep.">
        <title>Draft genome of Tanacetum cinerariifolium, the natural source of mosquito coil.</title>
        <authorList>
            <person name="Yamashiro T."/>
            <person name="Shiraishi A."/>
            <person name="Satake H."/>
            <person name="Nakayama K."/>
        </authorList>
    </citation>
    <scope>NUCLEOTIDE SEQUENCE</scope>
</reference>
<keyword evidence="1" id="KW-1133">Transmembrane helix</keyword>
<feature type="transmembrane region" description="Helical" evidence="1">
    <location>
        <begin position="12"/>
        <end position="33"/>
    </location>
</feature>
<proteinExistence type="predicted"/>
<dbReference type="AlphaFoldDB" id="A0A699HNB0"/>
<dbReference type="EMBL" id="BKCJ010182201">
    <property type="protein sequence ID" value="GEY48158.1"/>
    <property type="molecule type" value="Genomic_DNA"/>
</dbReference>
<comment type="caution">
    <text evidence="2">The sequence shown here is derived from an EMBL/GenBank/DDBJ whole genome shotgun (WGS) entry which is preliminary data.</text>
</comment>
<evidence type="ECO:0000313" key="2">
    <source>
        <dbReference type="EMBL" id="GEY48158.1"/>
    </source>
</evidence>
<keyword evidence="1" id="KW-0472">Membrane</keyword>
<name>A0A699HNB0_TANCI</name>
<accession>A0A699HNB0</accession>
<sequence length="223" mass="24656">MKESYALFDATNLFVSPFTVCVVGGWLVTLVMINEVNGVWRLWSVGDVGDLTRVQMRAFRFLLTTSEVCTFHGSRSEQYQLEISHIESLIQSSFVFAETTLKKQKKVAVESYLLRLRTNGKVTIAMIGELSSNGSITICKADNNGCKDNPVSVSAKVMNTSQDIPEEMHSDSVGSKTVHNRRSMLGVMEDFIRIGQAMGYAMEGSVNDLATIIGQQGDDNVIR</sequence>
<evidence type="ECO:0000256" key="1">
    <source>
        <dbReference type="SAM" id="Phobius"/>
    </source>
</evidence>